<keyword evidence="12" id="KW-0407">Ion channel</keyword>
<dbReference type="AlphaFoldDB" id="A0AAV2R0H0"/>
<evidence type="ECO:0000256" key="10">
    <source>
        <dbReference type="ARBA" id="ARBA00023180"/>
    </source>
</evidence>
<name>A0AAV2R0H0_MEGNR</name>
<feature type="domain" description="Ionotropic glutamate receptor C-terminal" evidence="14">
    <location>
        <begin position="132"/>
        <end position="391"/>
    </location>
</feature>
<evidence type="ECO:0008006" key="18">
    <source>
        <dbReference type="Google" id="ProtNLM"/>
    </source>
</evidence>
<dbReference type="Gene3D" id="1.10.287.70">
    <property type="match status" value="1"/>
</dbReference>
<feature type="transmembrane region" description="Helical" evidence="13">
    <location>
        <begin position="383"/>
        <end position="407"/>
    </location>
</feature>
<comment type="subcellular location">
    <subcellularLocation>
        <location evidence="1">Cell membrane</location>
        <topology evidence="1">Multi-pass membrane protein</topology>
    </subcellularLocation>
</comment>
<feature type="domain" description="Ionotropic glutamate receptor L-glutamate and glycine-binding" evidence="15">
    <location>
        <begin position="11"/>
        <end position="111"/>
    </location>
</feature>
<dbReference type="EMBL" id="CAXKWB010013313">
    <property type="protein sequence ID" value="CAL4107302.1"/>
    <property type="molecule type" value="Genomic_DNA"/>
</dbReference>
<evidence type="ECO:0000259" key="15">
    <source>
        <dbReference type="Pfam" id="PF10613"/>
    </source>
</evidence>
<keyword evidence="5 13" id="KW-0812">Transmembrane</keyword>
<accession>A0AAV2R0H0</accession>
<keyword evidence="8 13" id="KW-0472">Membrane</keyword>
<dbReference type="SUPFAM" id="SSF53850">
    <property type="entry name" value="Periplasmic binding protein-like II"/>
    <property type="match status" value="1"/>
</dbReference>
<dbReference type="GO" id="GO:0015276">
    <property type="term" value="F:ligand-gated monoatomic ion channel activity"/>
    <property type="evidence" value="ECO:0007669"/>
    <property type="project" value="InterPro"/>
</dbReference>
<dbReference type="GO" id="GO:0050906">
    <property type="term" value="P:detection of stimulus involved in sensory perception"/>
    <property type="evidence" value="ECO:0007669"/>
    <property type="project" value="UniProtKB-ARBA"/>
</dbReference>
<evidence type="ECO:0000313" key="16">
    <source>
        <dbReference type="EMBL" id="CAL4107302.1"/>
    </source>
</evidence>
<proteinExistence type="inferred from homology"/>
<reference evidence="16 17" key="1">
    <citation type="submission" date="2024-05" db="EMBL/GenBank/DDBJ databases">
        <authorList>
            <person name="Wallberg A."/>
        </authorList>
    </citation>
    <scope>NUCLEOTIDE SEQUENCE [LARGE SCALE GENOMIC DNA]</scope>
</reference>
<dbReference type="Gene3D" id="3.40.190.10">
    <property type="entry name" value="Periplasmic binding protein-like II"/>
    <property type="match status" value="1"/>
</dbReference>
<keyword evidence="10" id="KW-0325">Glycoprotein</keyword>
<dbReference type="GO" id="GO:0005886">
    <property type="term" value="C:plasma membrane"/>
    <property type="evidence" value="ECO:0007669"/>
    <property type="project" value="UniProtKB-SubCell"/>
</dbReference>
<comment type="similarity">
    <text evidence="2">Belongs to the glutamate-gated ion channel (TC 1.A.10.1) family.</text>
</comment>
<dbReference type="PANTHER" id="PTHR42643">
    <property type="entry name" value="IONOTROPIC RECEPTOR 20A-RELATED"/>
    <property type="match status" value="1"/>
</dbReference>
<dbReference type="PANTHER" id="PTHR42643:SF24">
    <property type="entry name" value="IONOTROPIC RECEPTOR 60A"/>
    <property type="match status" value="1"/>
</dbReference>
<keyword evidence="3" id="KW-0813">Transport</keyword>
<evidence type="ECO:0000256" key="4">
    <source>
        <dbReference type="ARBA" id="ARBA00022475"/>
    </source>
</evidence>
<protein>
    <recommendedName>
        <fullName evidence="18">Ionotropic receptor</fullName>
    </recommendedName>
</protein>
<evidence type="ECO:0000256" key="9">
    <source>
        <dbReference type="ARBA" id="ARBA00023170"/>
    </source>
</evidence>
<keyword evidence="17" id="KW-1185">Reference proteome</keyword>
<comment type="caution">
    <text evidence="16">The sequence shown here is derived from an EMBL/GenBank/DDBJ whole genome shotgun (WGS) entry which is preliminary data.</text>
</comment>
<evidence type="ECO:0000256" key="11">
    <source>
        <dbReference type="ARBA" id="ARBA00023286"/>
    </source>
</evidence>
<evidence type="ECO:0000256" key="6">
    <source>
        <dbReference type="ARBA" id="ARBA00022989"/>
    </source>
</evidence>
<keyword evidence="4" id="KW-1003">Cell membrane</keyword>
<evidence type="ECO:0000256" key="2">
    <source>
        <dbReference type="ARBA" id="ARBA00008685"/>
    </source>
</evidence>
<keyword evidence="7" id="KW-0406">Ion transport</keyword>
<dbReference type="InterPro" id="IPR001320">
    <property type="entry name" value="Iontro_rcpt_C"/>
</dbReference>
<evidence type="ECO:0000256" key="3">
    <source>
        <dbReference type="ARBA" id="ARBA00022448"/>
    </source>
</evidence>
<feature type="transmembrane region" description="Helical" evidence="13">
    <location>
        <begin position="128"/>
        <end position="147"/>
    </location>
</feature>
<evidence type="ECO:0000256" key="13">
    <source>
        <dbReference type="SAM" id="Phobius"/>
    </source>
</evidence>
<dbReference type="Pfam" id="PF10613">
    <property type="entry name" value="Lig_chan-Glu_bd"/>
    <property type="match status" value="1"/>
</dbReference>
<keyword evidence="9" id="KW-0675">Receptor</keyword>
<sequence>MTGETIRITCLNKQYMYEGCCSTCQLADTYGYSSHLTREVQKYLNFTSVMVPSNGFGSYRDGKWNGMVGVLLRGEADVSPLDFSPSATRATVIDFGLIFGTDPVVIMSMAPKEMINPFLLLQIFSPELLGVVVVVVATVGCILWLVMKTELAIGGTNNNLPLITLYDTVSSALKIYVYQAGKLWGVDVAGRMISVLLMLCALVFGSLYTGSITSFLAIPNKAAPVNTPEDLVATDMIPAVRSFASAYNFLMPRKNGALGEMRNRMEDYASSQMTSWDFLSRVADGTYALVDTQSSVVGRIQRFELIGQVCKFYKSKSNMYVDLDAFAFQKNSPIKYQFDEVFRRFRSYGLIGQIQKQYYEVACDRSSSSDGPQPMTLEQIQGVFYIFVVGIGLSILGFMLEYMVTIFNSSKD</sequence>
<organism evidence="16 17">
    <name type="scientific">Meganyctiphanes norvegica</name>
    <name type="common">Northern krill</name>
    <name type="synonym">Thysanopoda norvegica</name>
    <dbReference type="NCBI Taxonomy" id="48144"/>
    <lineage>
        <taxon>Eukaryota</taxon>
        <taxon>Metazoa</taxon>
        <taxon>Ecdysozoa</taxon>
        <taxon>Arthropoda</taxon>
        <taxon>Crustacea</taxon>
        <taxon>Multicrustacea</taxon>
        <taxon>Malacostraca</taxon>
        <taxon>Eumalacostraca</taxon>
        <taxon>Eucarida</taxon>
        <taxon>Euphausiacea</taxon>
        <taxon>Euphausiidae</taxon>
        <taxon>Meganyctiphanes</taxon>
    </lineage>
</organism>
<dbReference type="Pfam" id="PF00060">
    <property type="entry name" value="Lig_chan"/>
    <property type="match status" value="1"/>
</dbReference>
<evidence type="ECO:0000256" key="12">
    <source>
        <dbReference type="ARBA" id="ARBA00023303"/>
    </source>
</evidence>
<keyword evidence="11" id="KW-1071">Ligand-gated ion channel</keyword>
<evidence type="ECO:0000313" key="17">
    <source>
        <dbReference type="Proteomes" id="UP001497623"/>
    </source>
</evidence>
<evidence type="ECO:0000256" key="5">
    <source>
        <dbReference type="ARBA" id="ARBA00022692"/>
    </source>
</evidence>
<evidence type="ECO:0000256" key="7">
    <source>
        <dbReference type="ARBA" id="ARBA00023065"/>
    </source>
</evidence>
<dbReference type="InterPro" id="IPR019594">
    <property type="entry name" value="Glu/Gly-bd"/>
</dbReference>
<evidence type="ECO:0000256" key="8">
    <source>
        <dbReference type="ARBA" id="ARBA00023136"/>
    </source>
</evidence>
<evidence type="ECO:0000259" key="14">
    <source>
        <dbReference type="Pfam" id="PF00060"/>
    </source>
</evidence>
<feature type="transmembrane region" description="Helical" evidence="13">
    <location>
        <begin position="192"/>
        <end position="218"/>
    </location>
</feature>
<dbReference type="Proteomes" id="UP001497623">
    <property type="component" value="Unassembled WGS sequence"/>
</dbReference>
<keyword evidence="6 13" id="KW-1133">Transmembrane helix</keyword>
<gene>
    <name evidence="16" type="ORF">MNOR_LOCUS18533</name>
</gene>
<dbReference type="InterPro" id="IPR052192">
    <property type="entry name" value="Insect_Ionotropic_Sensory_Rcpt"/>
</dbReference>
<evidence type="ECO:0000256" key="1">
    <source>
        <dbReference type="ARBA" id="ARBA00004651"/>
    </source>
</evidence>